<dbReference type="InterPro" id="IPR005346">
    <property type="entry name" value="RnfH"/>
</dbReference>
<keyword evidence="4" id="KW-1185">Reference proteome</keyword>
<evidence type="ECO:0000256" key="2">
    <source>
        <dbReference type="HAMAP-Rule" id="MF_00460"/>
    </source>
</evidence>
<dbReference type="HAMAP" id="MF_00460">
    <property type="entry name" value="UPF0125_RnfH"/>
    <property type="match status" value="1"/>
</dbReference>
<dbReference type="Gene3D" id="3.10.20.280">
    <property type="entry name" value="RnfH-like"/>
    <property type="match status" value="1"/>
</dbReference>
<dbReference type="EMBL" id="LAJX01000224">
    <property type="protein sequence ID" value="KJV05459.1"/>
    <property type="molecule type" value="Genomic_DNA"/>
</dbReference>
<dbReference type="NCBIfam" id="NF002490">
    <property type="entry name" value="PRK01777.1"/>
    <property type="match status" value="1"/>
</dbReference>
<protein>
    <recommendedName>
        <fullName evidence="2">UPF0125 protein VZ94_17985</fullName>
    </recommendedName>
</protein>
<evidence type="ECO:0000256" key="1">
    <source>
        <dbReference type="ARBA" id="ARBA00010645"/>
    </source>
</evidence>
<dbReference type="AlphaFoldDB" id="A0A0F3IIW1"/>
<dbReference type="PATRIC" id="fig|1632867.3.peg.2675"/>
<reference evidence="4" key="1">
    <citation type="submission" date="2015-03" db="EMBL/GenBank/DDBJ databases">
        <title>Draft genome sequence of a novel methanotroph (Sn10-6) isolated from flooded ricefield rhizosphere in India.</title>
        <authorList>
            <person name="Pandit P.S."/>
            <person name="Pore S.D."/>
            <person name="Arora P."/>
            <person name="Kapse N.G."/>
            <person name="Dhakephalkar P.K."/>
            <person name="Rahalkar M.C."/>
        </authorList>
    </citation>
    <scope>NUCLEOTIDE SEQUENCE [LARGE SCALE GENOMIC DNA]</scope>
    <source>
        <strain evidence="4">Sn10-6</strain>
    </source>
</reference>
<dbReference type="InterPro" id="IPR016155">
    <property type="entry name" value="Mopterin_synth/thiamin_S_b"/>
</dbReference>
<dbReference type="Pfam" id="PF03658">
    <property type="entry name" value="Ub-RnfH"/>
    <property type="match status" value="1"/>
</dbReference>
<dbReference type="PANTHER" id="PTHR37483">
    <property type="entry name" value="UPF0125 PROTEIN RATB"/>
    <property type="match status" value="1"/>
</dbReference>
<dbReference type="OrthoDB" id="9796575at2"/>
<name>A0A0F3IIW1_9GAMM</name>
<proteinExistence type="inferred from homology"/>
<reference evidence="3 4" key="2">
    <citation type="journal article" date="2016" name="Microb. Ecol.">
        <title>Genome Characteristics of a Novel Type I Methanotroph (Sn10-6) Isolated from a Flooded Indian Rice Field.</title>
        <authorList>
            <person name="Rahalkar M.C."/>
            <person name="Pandit P.S."/>
            <person name="Dhakephalkar P.K."/>
            <person name="Pore S."/>
            <person name="Arora P."/>
            <person name="Kapse N."/>
        </authorList>
    </citation>
    <scope>NUCLEOTIDE SEQUENCE [LARGE SCALE GENOMIC DNA]</scope>
    <source>
        <strain evidence="3 4">Sn10-6</strain>
    </source>
</reference>
<gene>
    <name evidence="3" type="ORF">VZ94_17985</name>
</gene>
<sequence>MSDILISIEVAYALPDQQWLIPLQLTPPVTAEQAVQASGLLELIPDLARDELTVGIFGTVCASSKELGSGDRVEIYRPLIYDPKVARRIRAAK</sequence>
<dbReference type="PANTHER" id="PTHR37483:SF1">
    <property type="entry name" value="UPF0125 PROTEIN RATB"/>
    <property type="match status" value="1"/>
</dbReference>
<accession>A0A0F3IIW1</accession>
<evidence type="ECO:0000313" key="3">
    <source>
        <dbReference type="EMBL" id="KJV05459.1"/>
    </source>
</evidence>
<dbReference type="Proteomes" id="UP000033684">
    <property type="component" value="Unassembled WGS sequence"/>
</dbReference>
<comment type="caution">
    <text evidence="3">The sequence shown here is derived from an EMBL/GenBank/DDBJ whole genome shotgun (WGS) entry which is preliminary data.</text>
</comment>
<dbReference type="InterPro" id="IPR037021">
    <property type="entry name" value="RnfH_sf"/>
</dbReference>
<dbReference type="RefSeq" id="WP_045780279.1">
    <property type="nucleotide sequence ID" value="NZ_LAJX01000224.1"/>
</dbReference>
<evidence type="ECO:0000313" key="4">
    <source>
        <dbReference type="Proteomes" id="UP000033684"/>
    </source>
</evidence>
<organism evidence="3 4">
    <name type="scientific">Methylocucumis oryzae</name>
    <dbReference type="NCBI Taxonomy" id="1632867"/>
    <lineage>
        <taxon>Bacteria</taxon>
        <taxon>Pseudomonadati</taxon>
        <taxon>Pseudomonadota</taxon>
        <taxon>Gammaproteobacteria</taxon>
        <taxon>Methylococcales</taxon>
        <taxon>Methylococcaceae</taxon>
        <taxon>Methylocucumis</taxon>
    </lineage>
</organism>
<comment type="similarity">
    <text evidence="1 2">Belongs to the UPF0125 (RnfH) family.</text>
</comment>
<dbReference type="SUPFAM" id="SSF54285">
    <property type="entry name" value="MoaD/ThiS"/>
    <property type="match status" value="1"/>
</dbReference>